<protein>
    <submittedName>
        <fullName evidence="2">Uncharacterized protein</fullName>
    </submittedName>
</protein>
<reference evidence="2 3" key="1">
    <citation type="submission" date="2018-02" db="EMBL/GenBank/DDBJ databases">
        <title>Comparative genomes isolates from brazilian mangrove.</title>
        <authorList>
            <person name="Araujo J.E."/>
            <person name="Taketani R.G."/>
            <person name="Silva M.C.P."/>
            <person name="Loureco M.V."/>
            <person name="Andreote F.D."/>
        </authorList>
    </citation>
    <scope>NUCLEOTIDE SEQUENCE [LARGE SCALE GENOMIC DNA]</scope>
    <source>
        <strain evidence="2 3">HEX-2 MGV</strain>
    </source>
</reference>
<evidence type="ECO:0000256" key="1">
    <source>
        <dbReference type="SAM" id="Phobius"/>
    </source>
</evidence>
<keyword evidence="1" id="KW-0472">Membrane</keyword>
<comment type="caution">
    <text evidence="2">The sequence shown here is derived from an EMBL/GenBank/DDBJ whole genome shotgun (WGS) entry which is preliminary data.</text>
</comment>
<dbReference type="EMBL" id="PUIA01000035">
    <property type="protein sequence ID" value="PQO33452.1"/>
    <property type="molecule type" value="Genomic_DNA"/>
</dbReference>
<keyword evidence="1" id="KW-1133">Transmembrane helix</keyword>
<gene>
    <name evidence="2" type="ORF">C5Y96_11455</name>
</gene>
<keyword evidence="1" id="KW-0812">Transmembrane</keyword>
<proteinExistence type="predicted"/>
<evidence type="ECO:0000313" key="2">
    <source>
        <dbReference type="EMBL" id="PQO33452.1"/>
    </source>
</evidence>
<evidence type="ECO:0000313" key="3">
    <source>
        <dbReference type="Proteomes" id="UP000240009"/>
    </source>
</evidence>
<dbReference type="Proteomes" id="UP000240009">
    <property type="component" value="Unassembled WGS sequence"/>
</dbReference>
<sequence>MGNESAYGNRKSFDQLTARSQENAGIASGQLVICRQLDSNDSHLNWARSVMQLFLQIVGGAFVALVLFVIVAYFLIRWKLRSWLKSLGDLIAQGLGGGVPPFRIKLTRRSELGDPEEEWVQDEHAKAFESLTEQFQDLGFTKLEDYVMEEIATQMRILLDQDQATTAVVYCHPVIGVWSDVTRRYQDKTSWTFSSTKYHGMDIPPYTTQKFFPDESVEEILAKFRAEAPEAGMITITKQEFPSLFEKAYAREMDWRMERGGATEEEIRRIAEMNGDQCTDETVRQIQLQWRTAIHEFVSDKALKRYRKDAELNSFEWDHVQNYGVVIHERMQGEQLLQVYDEEYYPDILGQSDDDDDEDAAEMREQRQKWNRRIDELNQALTRGNPQQVFRDMIALQNGSDTPKLKWEYKSSVTEPVAADIWTRTYEEEDEDEGWDD</sequence>
<name>A0A2S8FMM7_9BACT</name>
<feature type="transmembrane region" description="Helical" evidence="1">
    <location>
        <begin position="53"/>
        <end position="76"/>
    </location>
</feature>
<organism evidence="2 3">
    <name type="scientific">Blastopirellula marina</name>
    <dbReference type="NCBI Taxonomy" id="124"/>
    <lineage>
        <taxon>Bacteria</taxon>
        <taxon>Pseudomonadati</taxon>
        <taxon>Planctomycetota</taxon>
        <taxon>Planctomycetia</taxon>
        <taxon>Pirellulales</taxon>
        <taxon>Pirellulaceae</taxon>
        <taxon>Blastopirellula</taxon>
    </lineage>
</organism>
<accession>A0A2S8FMM7</accession>
<dbReference type="AlphaFoldDB" id="A0A2S8FMM7"/>